<feature type="domain" description="Bbp19-like phage" evidence="1">
    <location>
        <begin position="12"/>
        <end position="58"/>
    </location>
</feature>
<dbReference type="OrthoDB" id="9971296at2"/>
<gene>
    <name evidence="2" type="ORF">E5A74_00675</name>
</gene>
<accession>A0A4S1WU66</accession>
<evidence type="ECO:0000313" key="3">
    <source>
        <dbReference type="Proteomes" id="UP000309848"/>
    </source>
</evidence>
<sequence length="99" mass="10788">MSRASQHELDMRVLMASAPFRRFLLRLANAAGIWIPTAGAEQTLLSREGRRSLGLDILREAAAGLPRGATIEHVLVAILSEATPKETPDADPQDESVER</sequence>
<name>A0A4S1WU66_9SPHN</name>
<dbReference type="RefSeq" id="WP_135981831.1">
    <property type="nucleotide sequence ID" value="NZ_JAASQM010000001.1"/>
</dbReference>
<dbReference type="Proteomes" id="UP000309848">
    <property type="component" value="Unassembled WGS sequence"/>
</dbReference>
<dbReference type="Pfam" id="PF25181">
    <property type="entry name" value="Phage_Bbp19"/>
    <property type="match status" value="1"/>
</dbReference>
<dbReference type="InterPro" id="IPR057447">
    <property type="entry name" value="Bbp19-like_phage"/>
</dbReference>
<organism evidence="2 3">
    <name type="scientific">Sphingomonas naasensis</name>
    <dbReference type="NCBI Taxonomy" id="1344951"/>
    <lineage>
        <taxon>Bacteria</taxon>
        <taxon>Pseudomonadati</taxon>
        <taxon>Pseudomonadota</taxon>
        <taxon>Alphaproteobacteria</taxon>
        <taxon>Sphingomonadales</taxon>
        <taxon>Sphingomonadaceae</taxon>
        <taxon>Sphingomonas</taxon>
    </lineage>
</organism>
<comment type="caution">
    <text evidence="2">The sequence shown here is derived from an EMBL/GenBank/DDBJ whole genome shotgun (WGS) entry which is preliminary data.</text>
</comment>
<evidence type="ECO:0000313" key="2">
    <source>
        <dbReference type="EMBL" id="TGX45730.1"/>
    </source>
</evidence>
<keyword evidence="3" id="KW-1185">Reference proteome</keyword>
<protein>
    <recommendedName>
        <fullName evidence="1">Bbp19-like phage domain-containing protein</fullName>
    </recommendedName>
</protein>
<proteinExistence type="predicted"/>
<dbReference type="EMBL" id="SRXU01000001">
    <property type="protein sequence ID" value="TGX45730.1"/>
    <property type="molecule type" value="Genomic_DNA"/>
</dbReference>
<dbReference type="AlphaFoldDB" id="A0A4S1WU66"/>
<reference evidence="2 3" key="1">
    <citation type="submission" date="2019-04" db="EMBL/GenBank/DDBJ databases">
        <title>Sphingomonas psychrotolerans sp. nov., isolated from soil in the Tianshan Mountains, Xinjiang, China.</title>
        <authorList>
            <person name="Luo Y."/>
            <person name="Sheng H."/>
        </authorList>
    </citation>
    <scope>NUCLEOTIDE SEQUENCE [LARGE SCALE GENOMIC DNA]</scope>
    <source>
        <strain evidence="2 3">KIS18-15</strain>
    </source>
</reference>
<evidence type="ECO:0000259" key="1">
    <source>
        <dbReference type="Pfam" id="PF25181"/>
    </source>
</evidence>